<gene>
    <name evidence="2" type="ORF">GP480_00040</name>
</gene>
<keyword evidence="1" id="KW-1133">Transmembrane helix</keyword>
<reference evidence="2 3" key="1">
    <citation type="journal article" date="2020" name="MBio">
        <title>Erratum for Teymournejad et al., 'Isolation and Molecular Analysis of a Novel Neorickettsia Species That Causes Potomac Horse Fever'.</title>
        <authorList>
            <person name="Teymournejad O."/>
            <person name="Lin M."/>
            <person name="Bekebrede H."/>
            <person name="Kamr A."/>
            <person name="Toribio R.E."/>
            <person name="Arroyo L.G."/>
            <person name="Baird J.D."/>
            <person name="Rikihisa Y."/>
        </authorList>
    </citation>
    <scope>NUCLEOTIDE SEQUENCE [LARGE SCALE GENOMIC DNA]</scope>
    <source>
        <strain evidence="2 3">Fin17</strain>
    </source>
</reference>
<keyword evidence="3" id="KW-1185">Reference proteome</keyword>
<dbReference type="KEGG" id="nef:GP480_00040"/>
<dbReference type="AlphaFoldDB" id="A0A6P1G941"/>
<organism evidence="2 3">
    <name type="scientific">Neorickettsia findlayensis</name>
    <dbReference type="NCBI Taxonomy" id="2686014"/>
    <lineage>
        <taxon>Bacteria</taxon>
        <taxon>Pseudomonadati</taxon>
        <taxon>Pseudomonadota</taxon>
        <taxon>Alphaproteobacteria</taxon>
        <taxon>Rickettsiales</taxon>
        <taxon>Anaplasmataceae</taxon>
        <taxon>Neorickettsia</taxon>
    </lineage>
</organism>
<accession>A0A6P1G941</accession>
<evidence type="ECO:0000313" key="2">
    <source>
        <dbReference type="EMBL" id="QHD64875.1"/>
    </source>
</evidence>
<reference evidence="2 3" key="2">
    <citation type="journal article" date="2020" name="MBio">
        <title>Isolation and Molecular Analysis of a Novel Neorickettsia Species That Causes Potomac Horse Fever.</title>
        <authorList>
            <person name="Teymournejad O."/>
            <person name="Lin M."/>
            <person name="Bekebrede H."/>
            <person name="Kamr A."/>
            <person name="Toribio R.E."/>
            <person name="Arroyo L.G."/>
            <person name="Baird J.D."/>
            <person name="Rikihisa Y."/>
        </authorList>
    </citation>
    <scope>NUCLEOTIDE SEQUENCE [LARGE SCALE GENOMIC DNA]</scope>
    <source>
        <strain evidence="2 3">Fin17</strain>
    </source>
</reference>
<feature type="transmembrane region" description="Helical" evidence="1">
    <location>
        <begin position="20"/>
        <end position="40"/>
    </location>
</feature>
<evidence type="ECO:0000313" key="3">
    <source>
        <dbReference type="Proteomes" id="UP000464912"/>
    </source>
</evidence>
<keyword evidence="1" id="KW-0472">Membrane</keyword>
<name>A0A6P1G941_9RICK</name>
<proteinExistence type="predicted"/>
<evidence type="ECO:0000256" key="1">
    <source>
        <dbReference type="SAM" id="Phobius"/>
    </source>
</evidence>
<dbReference type="Proteomes" id="UP000464912">
    <property type="component" value="Chromosome"/>
</dbReference>
<protein>
    <submittedName>
        <fullName evidence="2">Uncharacterized protein</fullName>
    </submittedName>
</protein>
<sequence>MDREMNISNLVALLSKKKSLWIIVISVLFVVFLEILHITIGIDLTGDKLPDIHILRTPSYLGIDLDGDKKADYVLGNMVEPRKE</sequence>
<dbReference type="EMBL" id="CP047224">
    <property type="protein sequence ID" value="QHD64875.1"/>
    <property type="molecule type" value="Genomic_DNA"/>
</dbReference>
<keyword evidence="1" id="KW-0812">Transmembrane</keyword>